<evidence type="ECO:0000313" key="4">
    <source>
        <dbReference type="Proteomes" id="UP000031594"/>
    </source>
</evidence>
<gene>
    <name evidence="2" type="ORF">A946_08240</name>
    <name evidence="3" type="ORF">kam1_901</name>
</gene>
<feature type="transmembrane region" description="Helical" evidence="1">
    <location>
        <begin position="12"/>
        <end position="31"/>
    </location>
</feature>
<dbReference type="Proteomes" id="UP000315925">
    <property type="component" value="Chromosome"/>
</dbReference>
<dbReference type="EMBL" id="CP037899">
    <property type="protein sequence ID" value="QDQ42141.1"/>
    <property type="molecule type" value="Genomic_DNA"/>
</dbReference>
<sequence>MKVECAKAVAAIHFYIGIILLAFSWILNGILEGARTHYFFFFLWIGYILTIDGLLVMKRGESPLTRAGFSYLLFFLLSIPFWWLFEGINLRIQNWEYVGSHKFGPISYFLFASLNFSTVIPAVLTTSEWVRHWRWIENLKKGPAISVPSKGWIFVLGLGFLLLLLCFPRLFYPLCWIFLFFLTEPLNAKFKKRSILFGDLPQGEWRGVISLAIGVLICGLCWESWNWNSDPKWVYHIPFLGFFPIFEMPVLGYLGYLPFALELFSATVLCWKGKLPVDL</sequence>
<reference evidence="5" key="3">
    <citation type="submission" date="2019-03" db="EMBL/GenBank/DDBJ databases">
        <title>Complete genome of Methylacidiphilum kamchatkense Kam1.</title>
        <authorList>
            <person name="Kruse T."/>
            <person name="Murarilal Ratnadevi C."/>
            <person name="Erikstad H.-A."/>
            <person name="Birkeland N.-K."/>
        </authorList>
    </citation>
    <scope>NUCLEOTIDE SEQUENCE [LARGE SCALE GENOMIC DNA]</scope>
    <source>
        <strain evidence="5">kam1</strain>
    </source>
</reference>
<feature type="transmembrane region" description="Helical" evidence="1">
    <location>
        <begin position="145"/>
        <end position="164"/>
    </location>
</feature>
<protein>
    <submittedName>
        <fullName evidence="2">Membrane protein</fullName>
    </submittedName>
</protein>
<feature type="transmembrane region" description="Helical" evidence="1">
    <location>
        <begin position="37"/>
        <end position="56"/>
    </location>
</feature>
<keyword evidence="1" id="KW-0472">Membrane</keyword>
<keyword evidence="1" id="KW-0812">Transmembrane</keyword>
<dbReference type="Proteomes" id="UP000031594">
    <property type="component" value="Unassembled WGS sequence"/>
</dbReference>
<dbReference type="AlphaFoldDB" id="A0A0C1UNP1"/>
<evidence type="ECO:0000313" key="5">
    <source>
        <dbReference type="Proteomes" id="UP000315925"/>
    </source>
</evidence>
<feature type="transmembrane region" description="Helical" evidence="1">
    <location>
        <begin position="105"/>
        <end position="124"/>
    </location>
</feature>
<evidence type="ECO:0000313" key="2">
    <source>
        <dbReference type="EMBL" id="KIE58169.1"/>
    </source>
</evidence>
<dbReference type="EMBL" id="JQNX01000006">
    <property type="protein sequence ID" value="KIE58169.1"/>
    <property type="molecule type" value="Genomic_DNA"/>
</dbReference>
<accession>A0A0C1UNP1</accession>
<keyword evidence="1" id="KW-1133">Transmembrane helix</keyword>
<dbReference type="STRING" id="1202785.A946_08240"/>
<organism evidence="3 5">
    <name type="scientific">Methylacidiphilum kamchatkense Kam1</name>
    <dbReference type="NCBI Taxonomy" id="1202785"/>
    <lineage>
        <taxon>Bacteria</taxon>
        <taxon>Pseudomonadati</taxon>
        <taxon>Verrucomicrobiota</taxon>
        <taxon>Methylacidiphilae</taxon>
        <taxon>Methylacidiphilales</taxon>
        <taxon>Methylacidiphilaceae</taxon>
        <taxon>Methylacidiphilum (ex Ratnadevi et al. 2023)</taxon>
    </lineage>
</organism>
<dbReference type="OrthoDB" id="9769532at2"/>
<reference evidence="3" key="2">
    <citation type="journal article" date="2019" name="BMC Genomics">
        <title>Complete genome sequence analysis of the thermoacidophilic verrucomicrobial methanotroph 'Candidatus Methylacidiphilum kamchatkense' strain Kam1 and comparison with its closest relatives.</title>
        <authorList>
            <person name="Kruse T."/>
            <person name="Ratnadevi C.M."/>
            <person name="Erikstad H.A."/>
            <person name="Birkeland N.K."/>
        </authorList>
    </citation>
    <scope>NUCLEOTIDE SEQUENCE</scope>
    <source>
        <strain evidence="3">Kam1</strain>
    </source>
</reference>
<dbReference type="KEGG" id="mkc:kam1_901"/>
<name>A0A0C1UNP1_9BACT</name>
<reference evidence="2 4" key="1">
    <citation type="submission" date="2014-08" db="EMBL/GenBank/DDBJ databases">
        <title>Methylacidiphilum kamchatkense strain Kam1 draft genome sequence.</title>
        <authorList>
            <person name="Birkeland N.-K."/>
            <person name="Erikstad H.A."/>
        </authorList>
    </citation>
    <scope>NUCLEOTIDE SEQUENCE [LARGE SCALE GENOMIC DNA]</scope>
    <source>
        <strain evidence="2 4">Kam1</strain>
    </source>
</reference>
<keyword evidence="4" id="KW-1185">Reference proteome</keyword>
<proteinExistence type="predicted"/>
<feature type="transmembrane region" description="Helical" evidence="1">
    <location>
        <begin position="233"/>
        <end position="256"/>
    </location>
</feature>
<evidence type="ECO:0000313" key="3">
    <source>
        <dbReference type="EMBL" id="QDQ42141.1"/>
    </source>
</evidence>
<feature type="transmembrane region" description="Helical" evidence="1">
    <location>
        <begin position="68"/>
        <end position="85"/>
    </location>
</feature>
<feature type="transmembrane region" description="Helical" evidence="1">
    <location>
        <begin position="208"/>
        <end position="227"/>
    </location>
</feature>
<dbReference type="RefSeq" id="WP_039721782.1">
    <property type="nucleotide sequence ID" value="NZ_CP037899.1"/>
</dbReference>
<evidence type="ECO:0000256" key="1">
    <source>
        <dbReference type="SAM" id="Phobius"/>
    </source>
</evidence>